<dbReference type="InterPro" id="IPR016195">
    <property type="entry name" value="Pol/histidinol_Pase-like"/>
</dbReference>
<dbReference type="RefSeq" id="WP_138193262.1">
    <property type="nucleotide sequence ID" value="NZ_VCIW01000003.1"/>
</dbReference>
<dbReference type="CDD" id="cd19067">
    <property type="entry name" value="PfuEndoQ-like"/>
    <property type="match status" value="1"/>
</dbReference>
<dbReference type="EMBL" id="VCIW01000003">
    <property type="protein sequence ID" value="TLS53021.1"/>
    <property type="molecule type" value="Genomic_DNA"/>
</dbReference>
<dbReference type="Pfam" id="PF13263">
    <property type="entry name" value="PHP_C"/>
    <property type="match status" value="1"/>
</dbReference>
<name>A0A5R9GBB2_9BACL</name>
<dbReference type="PANTHER" id="PTHR40084">
    <property type="entry name" value="PHOSPHOHYDROLASE, PHP FAMILY"/>
    <property type="match status" value="1"/>
</dbReference>
<proteinExistence type="predicted"/>
<dbReference type="AlphaFoldDB" id="A0A5R9GBB2"/>
<sequence length="397" mass="42914">MNEGLRTVYADLHIHIGRTEAGAPVKISGSRDLTFFNIAREASVRKGIDVTGIIDCQSPAVQDEIERYLEAGEMEELDGGGIRYGNTTVLLGSELEVKDPGCGPAHLLCFLPKLSAMKQFTAWLSTRMKNVSLSSQRVYALARELQTETVALGGLVIPAHIFTPHKSLYGSCCSRMEEVLDPEDVAAVELGLSSNTDMADAIPELRRHAFVTNSDAHSLGKIAREYNAFRLAAPTFEEVAKALRGEDGRAIEANYGLKPQLGKYHRTYCERCDALVELEDGQTEKKCPACGSGRIVRGVFDRIAALAKPDDAAAARAAIQRPPYRNQVPLEFVPGLGPRKREALLERFGTEMNILHRVPEAELVETIGAAPAAVIAAARTGDVAVASGGGGRYGKIK</sequence>
<protein>
    <submittedName>
        <fullName evidence="1">TIGR00375 family protein</fullName>
    </submittedName>
</protein>
<dbReference type="Gene3D" id="3.20.20.140">
    <property type="entry name" value="Metal-dependent hydrolases"/>
    <property type="match status" value="1"/>
</dbReference>
<dbReference type="SUPFAM" id="SSF89550">
    <property type="entry name" value="PHP domain-like"/>
    <property type="match status" value="1"/>
</dbReference>
<evidence type="ECO:0000313" key="2">
    <source>
        <dbReference type="Proteomes" id="UP000309676"/>
    </source>
</evidence>
<reference evidence="1 2" key="1">
    <citation type="submission" date="2019-05" db="EMBL/GenBank/DDBJ databases">
        <authorList>
            <person name="Narsing Rao M.P."/>
            <person name="Li W.J."/>
        </authorList>
    </citation>
    <scope>NUCLEOTIDE SEQUENCE [LARGE SCALE GENOMIC DNA]</scope>
    <source>
        <strain evidence="1 2">SYSU_K30003</strain>
    </source>
</reference>
<comment type="caution">
    <text evidence="1">The sequence shown here is derived from an EMBL/GenBank/DDBJ whole genome shotgun (WGS) entry which is preliminary data.</text>
</comment>
<keyword evidence="2" id="KW-1185">Reference proteome</keyword>
<dbReference type="PANTHER" id="PTHR40084:SF1">
    <property type="entry name" value="PHOSPHOTRANSFERASE"/>
    <property type="match status" value="1"/>
</dbReference>
<dbReference type="OrthoDB" id="9810135at2"/>
<evidence type="ECO:0000313" key="1">
    <source>
        <dbReference type="EMBL" id="TLS53021.1"/>
    </source>
</evidence>
<gene>
    <name evidence="1" type="ORF">FE782_06535</name>
</gene>
<organism evidence="1 2">
    <name type="scientific">Paenibacillus antri</name>
    <dbReference type="NCBI Taxonomy" id="2582848"/>
    <lineage>
        <taxon>Bacteria</taxon>
        <taxon>Bacillati</taxon>
        <taxon>Bacillota</taxon>
        <taxon>Bacilli</taxon>
        <taxon>Bacillales</taxon>
        <taxon>Paenibacillaceae</taxon>
        <taxon>Paenibacillus</taxon>
    </lineage>
</organism>
<dbReference type="Proteomes" id="UP000309676">
    <property type="component" value="Unassembled WGS sequence"/>
</dbReference>
<accession>A0A5R9GBB2</accession>